<reference evidence="2" key="1">
    <citation type="journal article" date="2023" name="Comput. Struct. Biotechnol. J.">
        <title>Discovery of a novel marine Bacteroidetes with a rich repertoire of carbohydrate-active enzymes.</title>
        <authorList>
            <person name="Chen B."/>
            <person name="Liu G."/>
            <person name="Chen Q."/>
            <person name="Wang H."/>
            <person name="Liu L."/>
            <person name="Tang K."/>
        </authorList>
    </citation>
    <scope>NUCLEOTIDE SEQUENCE</scope>
    <source>
        <strain evidence="2">TK19036</strain>
    </source>
</reference>
<name>A0AA49GQ08_9BACT</name>
<evidence type="ECO:0000313" key="2">
    <source>
        <dbReference type="EMBL" id="WKN38402.1"/>
    </source>
</evidence>
<dbReference type="EMBL" id="CP120682">
    <property type="protein sequence ID" value="WKN38402.1"/>
    <property type="molecule type" value="Genomic_DNA"/>
</dbReference>
<dbReference type="InterPro" id="IPR011250">
    <property type="entry name" value="OMP/PagP_B-barrel"/>
</dbReference>
<accession>A0AA49GQ08</accession>
<proteinExistence type="predicted"/>
<gene>
    <name evidence="2" type="ORF">K4G66_06770</name>
</gene>
<evidence type="ECO:0000256" key="1">
    <source>
        <dbReference type="SAM" id="SignalP"/>
    </source>
</evidence>
<dbReference type="SUPFAM" id="SSF56925">
    <property type="entry name" value="OMPA-like"/>
    <property type="match status" value="1"/>
</dbReference>
<organism evidence="2">
    <name type="scientific">Roseihalotalea indica</name>
    <dbReference type="NCBI Taxonomy" id="2867963"/>
    <lineage>
        <taxon>Bacteria</taxon>
        <taxon>Pseudomonadati</taxon>
        <taxon>Bacteroidota</taxon>
        <taxon>Cytophagia</taxon>
        <taxon>Cytophagales</taxon>
        <taxon>Catalimonadaceae</taxon>
        <taxon>Roseihalotalea</taxon>
    </lineage>
</organism>
<feature type="chain" id="PRO_5041443808" evidence="1">
    <location>
        <begin position="21"/>
        <end position="187"/>
    </location>
</feature>
<sequence length="187" mass="20226">MKKLLFTICTLIVIHTASHAQLSVGVSGAPVFPMGNFANISDMGYGFGIEGKYQVSPNVLAGVSFQRFSFSASPFGLNIPGFDFSLTPIAASLAFTPMTDGIKPYVGIKGGAYNMKINSFIDISRTYFGFAPTAGILIPINKNIDLHANAEYHTIFMNESLPFTEVQFKENITLVPINIGLSFKIGQ</sequence>
<reference evidence="2" key="2">
    <citation type="journal article" date="2024" name="Antonie Van Leeuwenhoek">
        <title>Roseihalotalea indica gen. nov., sp. nov., a halophilic Bacteroidetes from mesopelagic Southwest Indian Ocean with higher carbohydrate metabolic potential.</title>
        <authorList>
            <person name="Chen B."/>
            <person name="Zhang M."/>
            <person name="Lin D."/>
            <person name="Ye J."/>
            <person name="Tang K."/>
        </authorList>
    </citation>
    <scope>NUCLEOTIDE SEQUENCE</scope>
    <source>
        <strain evidence="2">TK19036</strain>
    </source>
</reference>
<dbReference type="Gene3D" id="2.40.160.20">
    <property type="match status" value="1"/>
</dbReference>
<feature type="signal peptide" evidence="1">
    <location>
        <begin position="1"/>
        <end position="20"/>
    </location>
</feature>
<keyword evidence="1" id="KW-0732">Signal</keyword>
<dbReference type="AlphaFoldDB" id="A0AA49GQ08"/>
<protein>
    <submittedName>
        <fullName evidence="2">Outer membrane beta-barrel protein</fullName>
    </submittedName>
</protein>